<dbReference type="Proteomes" id="UP001157502">
    <property type="component" value="Chromosome 4"/>
</dbReference>
<reference evidence="1" key="1">
    <citation type="submission" date="2021-05" db="EMBL/GenBank/DDBJ databases">
        <authorList>
            <person name="Pan Q."/>
            <person name="Jouanno E."/>
            <person name="Zahm M."/>
            <person name="Klopp C."/>
            <person name="Cabau C."/>
            <person name="Louis A."/>
            <person name="Berthelot C."/>
            <person name="Parey E."/>
            <person name="Roest Crollius H."/>
            <person name="Montfort J."/>
            <person name="Robinson-Rechavi M."/>
            <person name="Bouchez O."/>
            <person name="Lampietro C."/>
            <person name="Lopez Roques C."/>
            <person name="Donnadieu C."/>
            <person name="Postlethwait J."/>
            <person name="Bobe J."/>
            <person name="Dillon D."/>
            <person name="Chandos A."/>
            <person name="von Hippel F."/>
            <person name="Guiguen Y."/>
        </authorList>
    </citation>
    <scope>NUCLEOTIDE SEQUENCE</scope>
    <source>
        <strain evidence="1">YG-Jan2019</strain>
    </source>
</reference>
<evidence type="ECO:0000313" key="1">
    <source>
        <dbReference type="EMBL" id="KAJ8013019.1"/>
    </source>
</evidence>
<comment type="caution">
    <text evidence="1">The sequence shown here is derived from an EMBL/GenBank/DDBJ whole genome shotgun (WGS) entry which is preliminary data.</text>
</comment>
<gene>
    <name evidence="1" type="ORF">DPEC_G00048950</name>
</gene>
<accession>A0ACC2HAJ0</accession>
<organism evidence="1 2">
    <name type="scientific">Dallia pectoralis</name>
    <name type="common">Alaska blackfish</name>
    <dbReference type="NCBI Taxonomy" id="75939"/>
    <lineage>
        <taxon>Eukaryota</taxon>
        <taxon>Metazoa</taxon>
        <taxon>Chordata</taxon>
        <taxon>Craniata</taxon>
        <taxon>Vertebrata</taxon>
        <taxon>Euteleostomi</taxon>
        <taxon>Actinopterygii</taxon>
        <taxon>Neopterygii</taxon>
        <taxon>Teleostei</taxon>
        <taxon>Protacanthopterygii</taxon>
        <taxon>Esociformes</taxon>
        <taxon>Umbridae</taxon>
        <taxon>Dallia</taxon>
    </lineage>
</organism>
<sequence length="293" mass="31904">MKVACRSADEVKAEISSFLQQLPSHGDITILRSTLISGCFFHGFSTRAGGISSISTLSSLNMFSSPKRRDPRALVDENIRRLALKAGFYPRPLHLVKVDHGSDVWAIGKEEPQHYDGIVTNRTGVVIAAPGADCMPLLFTDPVSRVIGAAHAGWKGTLLGLAMATVNTMAMEFSIRVCDVIVAIGPSVGVCCLTLDREHAAKFYSIHPDCVPDMGEIRPHVNMQLATRILLQRGGVLPEHIHDDTVTDRPSVTRCTSCHSESFFSHVRDGPNFGTQMGFLWMEETGTGDETVT</sequence>
<keyword evidence="2" id="KW-1185">Reference proteome</keyword>
<name>A0ACC2HAJ0_DALPE</name>
<proteinExistence type="predicted"/>
<evidence type="ECO:0000313" key="2">
    <source>
        <dbReference type="Proteomes" id="UP001157502"/>
    </source>
</evidence>
<dbReference type="EMBL" id="CM055731">
    <property type="protein sequence ID" value="KAJ8013019.1"/>
    <property type="molecule type" value="Genomic_DNA"/>
</dbReference>
<protein>
    <submittedName>
        <fullName evidence="1">Uncharacterized protein</fullName>
    </submittedName>
</protein>